<evidence type="ECO:0000256" key="1">
    <source>
        <dbReference type="SAM" id="Phobius"/>
    </source>
</evidence>
<name>A0A9D1F781_9FIRM</name>
<keyword evidence="1" id="KW-0812">Transmembrane</keyword>
<sequence length="273" mass="31499">MDQAELLRSLTALLDAGRWEDAYIWFREHQNAFTRREQRLLRALLLRRLWHSPVLLALTTMAIQILFGGIFTNQLQDFFSFLGRSFRPYMYVARVVPLVVNVVLAAILAVQCYERLVFTSRMLGRRPPWSKVAGAWLLAAVLAGWSMQSLVPYAKDLPLVLDGAWYTASISREQEEATAKNNVLVQMGREPEGSYDPIPWCSNPPWPQFLLPVLSDPYNRWVVDIHVDDVTCRIGQLQFRMTDYKMNAYPVWVDYLPNSKLVLWISCGEEGAW</sequence>
<evidence type="ECO:0000313" key="2">
    <source>
        <dbReference type="EMBL" id="HIS63782.1"/>
    </source>
</evidence>
<proteinExistence type="predicted"/>
<feature type="transmembrane region" description="Helical" evidence="1">
    <location>
        <begin position="49"/>
        <end position="71"/>
    </location>
</feature>
<reference evidence="2" key="2">
    <citation type="journal article" date="2021" name="PeerJ">
        <title>Extensive microbial diversity within the chicken gut microbiome revealed by metagenomics and culture.</title>
        <authorList>
            <person name="Gilroy R."/>
            <person name="Ravi A."/>
            <person name="Getino M."/>
            <person name="Pursley I."/>
            <person name="Horton D.L."/>
            <person name="Alikhan N.F."/>
            <person name="Baker D."/>
            <person name="Gharbi K."/>
            <person name="Hall N."/>
            <person name="Watson M."/>
            <person name="Adriaenssens E.M."/>
            <person name="Foster-Nyarko E."/>
            <person name="Jarju S."/>
            <person name="Secka A."/>
            <person name="Antonio M."/>
            <person name="Oren A."/>
            <person name="Chaudhuri R.R."/>
            <person name="La Ragione R."/>
            <person name="Hildebrand F."/>
            <person name="Pallen M.J."/>
        </authorList>
    </citation>
    <scope>NUCLEOTIDE SEQUENCE</scope>
    <source>
        <strain evidence="2">ChiBcec16-1751</strain>
    </source>
</reference>
<evidence type="ECO:0000313" key="3">
    <source>
        <dbReference type="Proteomes" id="UP000886741"/>
    </source>
</evidence>
<keyword evidence="1" id="KW-1133">Transmembrane helix</keyword>
<feature type="transmembrane region" description="Helical" evidence="1">
    <location>
        <begin position="91"/>
        <end position="113"/>
    </location>
</feature>
<organism evidence="2 3">
    <name type="scientific">Candidatus Avoscillospira avistercoris</name>
    <dbReference type="NCBI Taxonomy" id="2840707"/>
    <lineage>
        <taxon>Bacteria</taxon>
        <taxon>Bacillati</taxon>
        <taxon>Bacillota</taxon>
        <taxon>Clostridia</taxon>
        <taxon>Eubacteriales</taxon>
        <taxon>Oscillospiraceae</taxon>
        <taxon>Oscillospiraceae incertae sedis</taxon>
        <taxon>Candidatus Avoscillospira</taxon>
    </lineage>
</organism>
<dbReference type="AlphaFoldDB" id="A0A9D1F781"/>
<protein>
    <submittedName>
        <fullName evidence="2">Uncharacterized protein</fullName>
    </submittedName>
</protein>
<reference evidence="2" key="1">
    <citation type="submission" date="2020-10" db="EMBL/GenBank/DDBJ databases">
        <authorList>
            <person name="Gilroy R."/>
        </authorList>
    </citation>
    <scope>NUCLEOTIDE SEQUENCE</scope>
    <source>
        <strain evidence="2">ChiBcec16-1751</strain>
    </source>
</reference>
<accession>A0A9D1F781</accession>
<feature type="transmembrane region" description="Helical" evidence="1">
    <location>
        <begin position="133"/>
        <end position="151"/>
    </location>
</feature>
<dbReference type="Proteomes" id="UP000886741">
    <property type="component" value="Unassembled WGS sequence"/>
</dbReference>
<gene>
    <name evidence="2" type="ORF">IAA83_00240</name>
</gene>
<keyword evidence="1" id="KW-0472">Membrane</keyword>
<comment type="caution">
    <text evidence="2">The sequence shown here is derived from an EMBL/GenBank/DDBJ whole genome shotgun (WGS) entry which is preliminary data.</text>
</comment>
<dbReference type="EMBL" id="DVJJ01000007">
    <property type="protein sequence ID" value="HIS63782.1"/>
    <property type="molecule type" value="Genomic_DNA"/>
</dbReference>